<sequence>MLGLCKMNGVTENAVFLFQRQDAPLSELAIWR</sequence>
<dbReference type="AlphaFoldDB" id="A0A841M1B8"/>
<keyword evidence="2" id="KW-1185">Reference proteome</keyword>
<dbReference type="EMBL" id="JACIIU010000002">
    <property type="protein sequence ID" value="MBB6260171.1"/>
    <property type="molecule type" value="Genomic_DNA"/>
</dbReference>
<gene>
    <name evidence="1" type="ORF">FHS77_000695</name>
</gene>
<proteinExistence type="predicted"/>
<organism evidence="1 2">
    <name type="scientific">Paenochrobactrum gallinarii</name>
    <dbReference type="NCBI Taxonomy" id="643673"/>
    <lineage>
        <taxon>Bacteria</taxon>
        <taxon>Pseudomonadati</taxon>
        <taxon>Pseudomonadota</taxon>
        <taxon>Alphaproteobacteria</taxon>
        <taxon>Hyphomicrobiales</taxon>
        <taxon>Brucellaceae</taxon>
        <taxon>Paenochrobactrum</taxon>
    </lineage>
</organism>
<evidence type="ECO:0000313" key="2">
    <source>
        <dbReference type="Proteomes" id="UP000555393"/>
    </source>
</evidence>
<comment type="caution">
    <text evidence="1">The sequence shown here is derived from an EMBL/GenBank/DDBJ whole genome shotgun (WGS) entry which is preliminary data.</text>
</comment>
<protein>
    <submittedName>
        <fullName evidence="1">Uncharacterized protein</fullName>
    </submittedName>
</protein>
<dbReference type="Proteomes" id="UP000555393">
    <property type="component" value="Unassembled WGS sequence"/>
</dbReference>
<evidence type="ECO:0000313" key="1">
    <source>
        <dbReference type="EMBL" id="MBB6260171.1"/>
    </source>
</evidence>
<accession>A0A841M1B8</accession>
<name>A0A841M1B8_9HYPH</name>
<reference evidence="1 2" key="1">
    <citation type="submission" date="2020-08" db="EMBL/GenBank/DDBJ databases">
        <title>Genomic Encyclopedia of Type Strains, Phase IV (KMG-IV): sequencing the most valuable type-strain genomes for metagenomic binning, comparative biology and taxonomic classification.</title>
        <authorList>
            <person name="Goeker M."/>
        </authorList>
    </citation>
    <scope>NUCLEOTIDE SEQUENCE [LARGE SCALE GENOMIC DNA]</scope>
    <source>
        <strain evidence="1 2">DSM 22336</strain>
    </source>
</reference>